<gene>
    <name evidence="1" type="ORF">XD86_0277</name>
</gene>
<reference evidence="2" key="1">
    <citation type="journal article" date="2015" name="MBio">
        <title>Genome-Resolved Metagenomic Analysis Reveals Roles for Candidate Phyla and Other Microbial Community Members in Biogeochemical Transformations in Oil Reservoirs.</title>
        <authorList>
            <person name="Hu P."/>
            <person name="Tom L."/>
            <person name="Singh A."/>
            <person name="Thomas B.C."/>
            <person name="Baker B.J."/>
            <person name="Piceno Y.M."/>
            <person name="Andersen G.L."/>
            <person name="Banfield J.F."/>
        </authorList>
    </citation>
    <scope>NUCLEOTIDE SEQUENCE [LARGE SCALE GENOMIC DNA]</scope>
</reference>
<organism evidence="1 2">
    <name type="scientific">Mesotoga infera</name>
    <dbReference type="NCBI Taxonomy" id="1236046"/>
    <lineage>
        <taxon>Bacteria</taxon>
        <taxon>Thermotogati</taxon>
        <taxon>Thermotogota</taxon>
        <taxon>Thermotogae</taxon>
        <taxon>Kosmotogales</taxon>
        <taxon>Kosmotogaceae</taxon>
        <taxon>Mesotoga</taxon>
    </lineage>
</organism>
<dbReference type="EMBL" id="LGGH01000023">
    <property type="protein sequence ID" value="KUK68288.1"/>
    <property type="molecule type" value="Genomic_DNA"/>
</dbReference>
<dbReference type="PATRIC" id="fig|1236046.6.peg.343"/>
<protein>
    <submittedName>
        <fullName evidence="1">Uncharacterized protein</fullName>
    </submittedName>
</protein>
<dbReference type="AlphaFoldDB" id="A0A101H0V0"/>
<name>A0A101H0V0_9BACT</name>
<comment type="caution">
    <text evidence="1">The sequence shown here is derived from an EMBL/GenBank/DDBJ whole genome shotgun (WGS) entry which is preliminary data.</text>
</comment>
<accession>A0A101H0V0</accession>
<evidence type="ECO:0000313" key="1">
    <source>
        <dbReference type="EMBL" id="KUK68288.1"/>
    </source>
</evidence>
<sequence length="37" mass="4276">MIAKDLRRIGSDAKKGLELETDKNLNLLEVTFEDREN</sequence>
<proteinExistence type="predicted"/>
<evidence type="ECO:0000313" key="2">
    <source>
        <dbReference type="Proteomes" id="UP000054260"/>
    </source>
</evidence>
<dbReference type="Proteomes" id="UP000054260">
    <property type="component" value="Unassembled WGS sequence"/>
</dbReference>